<accession>A0A4Q0YU37</accession>
<proteinExistence type="predicted"/>
<evidence type="ECO:0000313" key="2">
    <source>
        <dbReference type="EMBL" id="RXJ74263.1"/>
    </source>
</evidence>
<keyword evidence="3" id="KW-1185">Reference proteome</keyword>
<evidence type="ECO:0000313" key="3">
    <source>
        <dbReference type="Proteomes" id="UP000290287"/>
    </source>
</evidence>
<keyword evidence="1" id="KW-0472">Membrane</keyword>
<comment type="caution">
    <text evidence="2">The sequence shown here is derived from an EMBL/GenBank/DDBJ whole genome shotgun (WGS) entry which is preliminary data.</text>
</comment>
<evidence type="ECO:0000256" key="1">
    <source>
        <dbReference type="SAM" id="Phobius"/>
    </source>
</evidence>
<feature type="transmembrane region" description="Helical" evidence="1">
    <location>
        <begin position="114"/>
        <end position="134"/>
    </location>
</feature>
<organism evidence="2 3">
    <name type="scientific">Veronia nyctiphanis</name>
    <dbReference type="NCBI Taxonomy" id="1278244"/>
    <lineage>
        <taxon>Bacteria</taxon>
        <taxon>Pseudomonadati</taxon>
        <taxon>Pseudomonadota</taxon>
        <taxon>Gammaproteobacteria</taxon>
        <taxon>Vibrionales</taxon>
        <taxon>Vibrionaceae</taxon>
        <taxon>Veronia</taxon>
    </lineage>
</organism>
<dbReference type="Gene3D" id="2.40.128.180">
    <property type="match status" value="1"/>
</dbReference>
<dbReference type="InterPro" id="IPR038513">
    <property type="entry name" value="FAIM1_dom_sf"/>
</dbReference>
<keyword evidence="1" id="KW-1133">Transmembrane helix</keyword>
<dbReference type="EMBL" id="PEIB01000003">
    <property type="protein sequence ID" value="RXJ74263.1"/>
    <property type="molecule type" value="Genomic_DNA"/>
</dbReference>
<keyword evidence="1" id="KW-0812">Transmembrane</keyword>
<dbReference type="RefSeq" id="WP_129121224.1">
    <property type="nucleotide sequence ID" value="NZ_PEIB01000003.1"/>
</dbReference>
<dbReference type="AlphaFoldDB" id="A0A4Q0YU37"/>
<sequence length="141" mass="16250">MEYSDSTALPSDSVKGLWYQYCLENLDVRVFHSHTSGNQTVYVNGKLMSKKGACRLLTLHRFSFKSTDIRIEFKVNLMNLTYHCKLFIDDEYVDEEIKTTTLSVLGFEIKGWKAITWFFFCGLIGGFIGSYFLVPFLEGIL</sequence>
<reference evidence="2 3" key="1">
    <citation type="submission" date="2017-10" db="EMBL/GenBank/DDBJ databases">
        <title>Nyctiphanis sp. nov., isolated from the stomach of the euphausiid Nyctiphanes simplex (Hansen, 1911) in the Gulf of California.</title>
        <authorList>
            <person name="Gomez-Gil B."/>
            <person name="Aguilar-Mendez M."/>
            <person name="Lopez-Cortes A."/>
            <person name="Gomez-Gutierrez J."/>
            <person name="Roque A."/>
            <person name="Lang E."/>
            <person name="Gonzalez-Castillo A."/>
        </authorList>
    </citation>
    <scope>NUCLEOTIDE SEQUENCE [LARGE SCALE GENOMIC DNA]</scope>
    <source>
        <strain evidence="2 3">CAIM 600</strain>
    </source>
</reference>
<dbReference type="Proteomes" id="UP000290287">
    <property type="component" value="Unassembled WGS sequence"/>
</dbReference>
<gene>
    <name evidence="2" type="ORF">CS022_04175</name>
</gene>
<name>A0A4Q0YU37_9GAMM</name>
<protein>
    <submittedName>
        <fullName evidence="2">Uncharacterized protein</fullName>
    </submittedName>
</protein>